<feature type="non-terminal residue" evidence="2">
    <location>
        <position position="1"/>
    </location>
</feature>
<dbReference type="PANTHER" id="PTHR42648">
    <property type="entry name" value="TRANSPOSASE, PUTATIVE-RELATED"/>
    <property type="match status" value="1"/>
</dbReference>
<dbReference type="SUPFAM" id="SSF53098">
    <property type="entry name" value="Ribonuclease H-like"/>
    <property type="match status" value="1"/>
</dbReference>
<accession>A0A392TLH2</accession>
<evidence type="ECO:0000313" key="2">
    <source>
        <dbReference type="EMBL" id="MCI61454.1"/>
    </source>
</evidence>
<dbReference type="PROSITE" id="PS50994">
    <property type="entry name" value="INTEGRASE"/>
    <property type="match status" value="1"/>
</dbReference>
<dbReference type="GO" id="GO:0003676">
    <property type="term" value="F:nucleic acid binding"/>
    <property type="evidence" value="ECO:0007669"/>
    <property type="project" value="InterPro"/>
</dbReference>
<name>A0A392TLH2_9FABA</name>
<dbReference type="PANTHER" id="PTHR42648:SF28">
    <property type="entry name" value="TRANSPOSON-ENCODED PROTEIN WITH RIBONUCLEASE H-LIKE AND RETROVIRUS ZINC FINGER-LIKE DOMAINS"/>
    <property type="match status" value="1"/>
</dbReference>
<dbReference type="InterPro" id="IPR012337">
    <property type="entry name" value="RNaseH-like_sf"/>
</dbReference>
<dbReference type="AlphaFoldDB" id="A0A392TLH2"/>
<comment type="caution">
    <text evidence="2">The sequence shown here is derived from an EMBL/GenBank/DDBJ whole genome shotgun (WGS) entry which is preliminary data.</text>
</comment>
<protein>
    <submittedName>
        <fullName evidence="2">Copia-like retrotransposable element</fullName>
    </submittedName>
</protein>
<evidence type="ECO:0000259" key="1">
    <source>
        <dbReference type="PROSITE" id="PS50994"/>
    </source>
</evidence>
<dbReference type="InterPro" id="IPR036397">
    <property type="entry name" value="RNaseH_sf"/>
</dbReference>
<sequence>IVHEVTAPYTPQHNGLAERRNGTLLDMARSMIKQKNLPHKFWGEAVTTAAYI</sequence>
<dbReference type="Proteomes" id="UP000265520">
    <property type="component" value="Unassembled WGS sequence"/>
</dbReference>
<proteinExistence type="predicted"/>
<evidence type="ECO:0000313" key="3">
    <source>
        <dbReference type="Proteomes" id="UP000265520"/>
    </source>
</evidence>
<dbReference type="EMBL" id="LXQA010600287">
    <property type="protein sequence ID" value="MCI61454.1"/>
    <property type="molecule type" value="Genomic_DNA"/>
</dbReference>
<dbReference type="InterPro" id="IPR039537">
    <property type="entry name" value="Retrotran_Ty1/copia-like"/>
</dbReference>
<feature type="domain" description="Integrase catalytic" evidence="1">
    <location>
        <begin position="1"/>
        <end position="52"/>
    </location>
</feature>
<dbReference type="Pfam" id="PF13683">
    <property type="entry name" value="rve_3"/>
    <property type="match status" value="1"/>
</dbReference>
<reference evidence="2 3" key="1">
    <citation type="journal article" date="2018" name="Front. Plant Sci.">
        <title>Red Clover (Trifolium pratense) and Zigzag Clover (T. medium) - A Picture of Genomic Similarities and Differences.</title>
        <authorList>
            <person name="Dluhosova J."/>
            <person name="Istvanek J."/>
            <person name="Nedelnik J."/>
            <person name="Repkova J."/>
        </authorList>
    </citation>
    <scope>NUCLEOTIDE SEQUENCE [LARGE SCALE GENOMIC DNA]</scope>
    <source>
        <strain evidence="3">cv. 10/8</strain>
        <tissue evidence="2">Leaf</tissue>
    </source>
</reference>
<dbReference type="GO" id="GO:0015074">
    <property type="term" value="P:DNA integration"/>
    <property type="evidence" value="ECO:0007669"/>
    <property type="project" value="InterPro"/>
</dbReference>
<organism evidence="2 3">
    <name type="scientific">Trifolium medium</name>
    <dbReference type="NCBI Taxonomy" id="97028"/>
    <lineage>
        <taxon>Eukaryota</taxon>
        <taxon>Viridiplantae</taxon>
        <taxon>Streptophyta</taxon>
        <taxon>Embryophyta</taxon>
        <taxon>Tracheophyta</taxon>
        <taxon>Spermatophyta</taxon>
        <taxon>Magnoliopsida</taxon>
        <taxon>eudicotyledons</taxon>
        <taxon>Gunneridae</taxon>
        <taxon>Pentapetalae</taxon>
        <taxon>rosids</taxon>
        <taxon>fabids</taxon>
        <taxon>Fabales</taxon>
        <taxon>Fabaceae</taxon>
        <taxon>Papilionoideae</taxon>
        <taxon>50 kb inversion clade</taxon>
        <taxon>NPAAA clade</taxon>
        <taxon>Hologalegina</taxon>
        <taxon>IRL clade</taxon>
        <taxon>Trifolieae</taxon>
        <taxon>Trifolium</taxon>
    </lineage>
</organism>
<dbReference type="InterPro" id="IPR001584">
    <property type="entry name" value="Integrase_cat-core"/>
</dbReference>
<keyword evidence="3" id="KW-1185">Reference proteome</keyword>
<dbReference type="Gene3D" id="3.30.420.10">
    <property type="entry name" value="Ribonuclease H-like superfamily/Ribonuclease H"/>
    <property type="match status" value="1"/>
</dbReference>